<reference evidence="2 3" key="1">
    <citation type="submission" date="2013-08" db="EMBL/GenBank/DDBJ databases">
        <title>Flavobacterium saliperosum type strain genome sequencing.</title>
        <authorList>
            <person name="Lee K."/>
            <person name="Yi H."/>
            <person name="Park S."/>
            <person name="Chun J."/>
        </authorList>
    </citation>
    <scope>NUCLEOTIDE SEQUENCE [LARGE SCALE GENOMIC DNA]</scope>
    <source>
        <strain evidence="2 3">S13</strain>
    </source>
</reference>
<gene>
    <name evidence="2" type="ORF">FSS13T_25910</name>
</gene>
<comment type="caution">
    <text evidence="2">The sequence shown here is derived from an EMBL/GenBank/DDBJ whole genome shotgun (WGS) entry which is preliminary data.</text>
</comment>
<evidence type="ECO:0000313" key="2">
    <source>
        <dbReference type="EMBL" id="ESU22495.1"/>
    </source>
</evidence>
<evidence type="ECO:0000256" key="1">
    <source>
        <dbReference type="SAM" id="MobiDB-lite"/>
    </source>
</evidence>
<evidence type="ECO:0000313" key="3">
    <source>
        <dbReference type="Proteomes" id="UP000018234"/>
    </source>
</evidence>
<name>A0ABN0QDM2_9FLAO</name>
<keyword evidence="3" id="KW-1185">Reference proteome</keyword>
<dbReference type="EMBL" id="AVFO01000052">
    <property type="protein sequence ID" value="ESU22495.1"/>
    <property type="molecule type" value="Genomic_DNA"/>
</dbReference>
<proteinExistence type="predicted"/>
<protein>
    <submittedName>
        <fullName evidence="2">Uncharacterized protein</fullName>
    </submittedName>
</protein>
<dbReference type="Proteomes" id="UP000018234">
    <property type="component" value="Unassembled WGS sequence"/>
</dbReference>
<accession>A0ABN0QDM2</accession>
<dbReference type="RefSeq" id="WP_023577567.1">
    <property type="nucleotide sequence ID" value="NZ_AVFO01000052.1"/>
</dbReference>
<organism evidence="2 3">
    <name type="scientific">Flavobacterium saliperosum S13</name>
    <dbReference type="NCBI Taxonomy" id="1341155"/>
    <lineage>
        <taxon>Bacteria</taxon>
        <taxon>Pseudomonadati</taxon>
        <taxon>Bacteroidota</taxon>
        <taxon>Flavobacteriia</taxon>
        <taxon>Flavobacteriales</taxon>
        <taxon>Flavobacteriaceae</taxon>
        <taxon>Flavobacterium</taxon>
    </lineage>
</organism>
<sequence>MKKGKKEEAESRKQKAEGRKQKAGKKESCKIRVSTAESSVVQKIYF</sequence>
<feature type="region of interest" description="Disordered" evidence="1">
    <location>
        <begin position="1"/>
        <end position="29"/>
    </location>
</feature>